<gene>
    <name evidence="14" type="ORF">ALO47_04454</name>
</gene>
<dbReference type="PANTHER" id="PTHR31616">
    <property type="entry name" value="TREHALASE"/>
    <property type="match status" value="1"/>
</dbReference>
<feature type="domain" description="Trehalase-like N-terminal" evidence="13">
    <location>
        <begin position="7"/>
        <end position="157"/>
    </location>
</feature>
<evidence type="ECO:0000256" key="6">
    <source>
        <dbReference type="ARBA" id="ARBA00023277"/>
    </source>
</evidence>
<evidence type="ECO:0000256" key="4">
    <source>
        <dbReference type="ARBA" id="ARBA00019905"/>
    </source>
</evidence>
<protein>
    <recommendedName>
        <fullName evidence="4">Trehalase</fullName>
        <ecNumber evidence="3">3.2.1.28</ecNumber>
    </recommendedName>
    <alternativeName>
        <fullName evidence="8">Alpha,alpha-trehalase</fullName>
    </alternativeName>
    <alternativeName>
        <fullName evidence="9">Alpha,alpha-trehalose glucohydrolase</fullName>
    </alternativeName>
</protein>
<dbReference type="InterPro" id="IPR045582">
    <property type="entry name" value="Trehalase-like_N"/>
</dbReference>
<reference evidence="14 15" key="1">
    <citation type="submission" date="2015-09" db="EMBL/GenBank/DDBJ databases">
        <title>Genome announcement of multiple Pseudomonas syringae strains.</title>
        <authorList>
            <person name="Thakur S."/>
            <person name="Wang P.W."/>
            <person name="Gong Y."/>
            <person name="Weir B.S."/>
            <person name="Guttman D.S."/>
        </authorList>
    </citation>
    <scope>NUCLEOTIDE SEQUENCE [LARGE SCALE GENOMIC DNA]</scope>
    <source>
        <strain evidence="14 15">ICMP3882</strain>
    </source>
</reference>
<evidence type="ECO:0000259" key="13">
    <source>
        <dbReference type="Pfam" id="PF19291"/>
    </source>
</evidence>
<evidence type="ECO:0000256" key="9">
    <source>
        <dbReference type="ARBA" id="ARBA00031637"/>
    </source>
</evidence>
<comment type="similarity">
    <text evidence="2">Belongs to the glycosyl hydrolase 15 family.</text>
</comment>
<dbReference type="SUPFAM" id="SSF48208">
    <property type="entry name" value="Six-hairpin glycosidases"/>
    <property type="match status" value="1"/>
</dbReference>
<evidence type="ECO:0000313" key="14">
    <source>
        <dbReference type="EMBL" id="KPY49886.1"/>
    </source>
</evidence>
<dbReference type="InterPro" id="IPR008928">
    <property type="entry name" value="6-hairpin_glycosidase_sf"/>
</dbReference>
<dbReference type="GO" id="GO:0004555">
    <property type="term" value="F:alpha,alpha-trehalase activity"/>
    <property type="evidence" value="ECO:0007669"/>
    <property type="project" value="UniProtKB-EC"/>
</dbReference>
<evidence type="ECO:0000256" key="11">
    <source>
        <dbReference type="ARBA" id="ARBA00060615"/>
    </source>
</evidence>
<comment type="catalytic activity">
    <reaction evidence="1">
        <text>alpha,alpha-trehalose + H2O = alpha-D-glucose + beta-D-glucose</text>
        <dbReference type="Rhea" id="RHEA:32675"/>
        <dbReference type="ChEBI" id="CHEBI:15377"/>
        <dbReference type="ChEBI" id="CHEBI:15903"/>
        <dbReference type="ChEBI" id="CHEBI:16551"/>
        <dbReference type="ChEBI" id="CHEBI:17925"/>
        <dbReference type="EC" id="3.2.1.28"/>
    </reaction>
</comment>
<evidence type="ECO:0000256" key="8">
    <source>
        <dbReference type="ARBA" id="ARBA00030473"/>
    </source>
</evidence>
<organism evidence="14 15">
    <name type="scientific">Pseudomonas syringae pv. ribicola</name>
    <dbReference type="NCBI Taxonomy" id="55398"/>
    <lineage>
        <taxon>Bacteria</taxon>
        <taxon>Pseudomonadati</taxon>
        <taxon>Pseudomonadota</taxon>
        <taxon>Gammaproteobacteria</taxon>
        <taxon>Pseudomonadales</taxon>
        <taxon>Pseudomonadaceae</taxon>
        <taxon>Pseudomonas</taxon>
    </lineage>
</organism>
<evidence type="ECO:0000256" key="10">
    <source>
        <dbReference type="ARBA" id="ARBA00053030"/>
    </source>
</evidence>
<dbReference type="EMBL" id="LJRF01000047">
    <property type="protein sequence ID" value="KPY49886.1"/>
    <property type="molecule type" value="Genomic_DNA"/>
</dbReference>
<evidence type="ECO:0000256" key="1">
    <source>
        <dbReference type="ARBA" id="ARBA00001576"/>
    </source>
</evidence>
<name>A0A0P9ZHI6_PSESI</name>
<feature type="domain" description="GH15-like" evidence="12">
    <location>
        <begin position="223"/>
        <end position="589"/>
    </location>
</feature>
<dbReference type="PATRIC" id="fig|55398.3.peg.544"/>
<keyword evidence="6" id="KW-0119">Carbohydrate metabolism</keyword>
<dbReference type="GO" id="GO:0005993">
    <property type="term" value="P:trehalose catabolic process"/>
    <property type="evidence" value="ECO:0007669"/>
    <property type="project" value="UniProtKB-ARBA"/>
</dbReference>
<dbReference type="Pfam" id="PF19291">
    <property type="entry name" value="TREH_N"/>
    <property type="match status" value="1"/>
</dbReference>
<comment type="pathway">
    <text evidence="11">Glycan degradation; trehalose degradation; D-glucose from alpha,alpha-trehalose: step 1/1.</text>
</comment>
<accession>A0A0P9ZHI6</accession>
<dbReference type="Proteomes" id="UP000050554">
    <property type="component" value="Unassembled WGS sequence"/>
</dbReference>
<keyword evidence="7" id="KW-0326">Glycosidase</keyword>
<dbReference type="InterPro" id="IPR011613">
    <property type="entry name" value="GH15-like"/>
</dbReference>
<evidence type="ECO:0000256" key="7">
    <source>
        <dbReference type="ARBA" id="ARBA00023295"/>
    </source>
</evidence>
<dbReference type="Gene3D" id="1.50.10.10">
    <property type="match status" value="1"/>
</dbReference>
<sequence>MRALRMAALIEDYALLGNCQTAALVSRDGSLDWLCFPRFDSPSCFSALLGDSDHGRWKIAPHAEIVSVERRYRDGTLILETVFETREGRAMLVDFMPMNTSGHVVRNVVGLSGEVAFDMDLAIRFDYGSSVPWVEKKDPHTLTAVAGPEMLVLRSPVPLLPQDHHTASHFKVVEGESKVFTLAYQASYLPVQASIDAVHAQEETERYWREFSDRCPDVGPWTDQVKRSLITLKAMTFAPTGGIVAAVTTSLPEQLGGERNWDYRYCWLRDATMTLLAFMNLGYFEEATAWRNWLLRSVAGNPEQIQIMYGVGGERRLAEYELPWLSGYEGSQPVRIGNGAATQVQLDVYGEVADAMIQALKGGMPRHPRSVAISKVVMPFLEKVWHQPDAGIWEIRSEPRHFTHSKVMAWVAFDRNATQIAQAAESDEDRALARHYRHVADEIHADVCNNGFDAQLNSFVQTYGAKEVDASLLQIVLTGFLPADDPRVIGTVAEIERTLMQDGLLLRYDGERSVDGVSGSEGTFLVCSFWLADAYVLLGRADEAAALFGRLCDLCNDVGLLAEQYDPKAGRMLGNFPQAFSHIGIINTALNLHRTVCPARARTSGGIDGCV</sequence>
<dbReference type="EC" id="3.2.1.28" evidence="3"/>
<proteinExistence type="inferred from homology"/>
<evidence type="ECO:0000313" key="15">
    <source>
        <dbReference type="Proteomes" id="UP000050554"/>
    </source>
</evidence>
<evidence type="ECO:0000256" key="3">
    <source>
        <dbReference type="ARBA" id="ARBA00012757"/>
    </source>
</evidence>
<evidence type="ECO:0000256" key="2">
    <source>
        <dbReference type="ARBA" id="ARBA00006188"/>
    </source>
</evidence>
<dbReference type="Pfam" id="PF00723">
    <property type="entry name" value="Glyco_hydro_15"/>
    <property type="match status" value="1"/>
</dbReference>
<dbReference type="AlphaFoldDB" id="A0A0P9ZHI6"/>
<comment type="caution">
    <text evidence="14">The sequence shown here is derived from an EMBL/GenBank/DDBJ whole genome shotgun (WGS) entry which is preliminary data.</text>
</comment>
<dbReference type="InterPro" id="IPR012341">
    <property type="entry name" value="6hp_glycosidase-like_sf"/>
</dbReference>
<keyword evidence="5 14" id="KW-0378">Hydrolase</keyword>
<dbReference type="FunFam" id="1.50.10.10:FF:000005">
    <property type="entry name" value="Glycosyl hydrolase, glucoamylase"/>
    <property type="match status" value="1"/>
</dbReference>
<evidence type="ECO:0000259" key="12">
    <source>
        <dbReference type="Pfam" id="PF00723"/>
    </source>
</evidence>
<dbReference type="PANTHER" id="PTHR31616:SF0">
    <property type="entry name" value="GLUCAN 1,4-ALPHA-GLUCOSIDASE"/>
    <property type="match status" value="1"/>
</dbReference>
<evidence type="ECO:0000256" key="5">
    <source>
        <dbReference type="ARBA" id="ARBA00022801"/>
    </source>
</evidence>
<comment type="cofactor">
    <cofactor evidence="10">
        <name>phosphate</name>
        <dbReference type="ChEBI" id="CHEBI:43474"/>
    </cofactor>
</comment>